<dbReference type="InterPro" id="IPR002575">
    <property type="entry name" value="Aminoglycoside_PTrfase"/>
</dbReference>
<dbReference type="Gene3D" id="3.90.1200.10">
    <property type="match status" value="1"/>
</dbReference>
<accession>A0A939PF11</accession>
<evidence type="ECO:0000313" key="2">
    <source>
        <dbReference type="EMBL" id="MBO2451647.1"/>
    </source>
</evidence>
<feature type="domain" description="Aminoglycoside phosphotransferase" evidence="1">
    <location>
        <begin position="158"/>
        <end position="211"/>
    </location>
</feature>
<sequence>MTRSDWDELPATVRDAITQHTGTICCIKPAAVGNHADIASAIIGDDRRKVFVKAARKLPEKDGPEVVSLRTEAEVNPFVREFTPRLLWTEEVGGWLVLAFEYVTGRHPSYSPDSPDLELVAATVNRLQKTPRPDVVQRPVTNRWALPGEDVSPMAGEALLHTDLNASNILVTPDESVYIVDWAFVSRGAPWVELAQMIPWMLDAGHTPESVESWLGQFPAWTQTDSGSIDHYARLHTAVWERRKGLFPDQKWIPPYLELVKRWANYRGVLE</sequence>
<organism evidence="2 3">
    <name type="scientific">Actinomadura barringtoniae</name>
    <dbReference type="NCBI Taxonomy" id="1427535"/>
    <lineage>
        <taxon>Bacteria</taxon>
        <taxon>Bacillati</taxon>
        <taxon>Actinomycetota</taxon>
        <taxon>Actinomycetes</taxon>
        <taxon>Streptosporangiales</taxon>
        <taxon>Thermomonosporaceae</taxon>
        <taxon>Actinomadura</taxon>
    </lineage>
</organism>
<dbReference type="RefSeq" id="WP_208259521.1">
    <property type="nucleotide sequence ID" value="NZ_JAGEOJ010000013.1"/>
</dbReference>
<reference evidence="2" key="1">
    <citation type="submission" date="2021-03" db="EMBL/GenBank/DDBJ databases">
        <authorList>
            <person name="Kanchanasin P."/>
            <person name="Saeng-In P."/>
            <person name="Phongsopitanun W."/>
            <person name="Yuki M."/>
            <person name="Kudo T."/>
            <person name="Ohkuma M."/>
            <person name="Tanasupawat S."/>
        </authorList>
    </citation>
    <scope>NUCLEOTIDE SEQUENCE</scope>
    <source>
        <strain evidence="2">GKU 128</strain>
    </source>
</reference>
<proteinExistence type="predicted"/>
<dbReference type="Proteomes" id="UP000669179">
    <property type="component" value="Unassembled WGS sequence"/>
</dbReference>
<dbReference type="SUPFAM" id="SSF56112">
    <property type="entry name" value="Protein kinase-like (PK-like)"/>
    <property type="match status" value="1"/>
</dbReference>
<dbReference type="InterPro" id="IPR011009">
    <property type="entry name" value="Kinase-like_dom_sf"/>
</dbReference>
<evidence type="ECO:0000313" key="3">
    <source>
        <dbReference type="Proteomes" id="UP000669179"/>
    </source>
</evidence>
<name>A0A939PF11_9ACTN</name>
<dbReference type="Pfam" id="PF01636">
    <property type="entry name" value="APH"/>
    <property type="match status" value="1"/>
</dbReference>
<gene>
    <name evidence="2" type="ORF">J4573_31470</name>
</gene>
<dbReference type="AlphaFoldDB" id="A0A939PF11"/>
<dbReference type="EMBL" id="JAGEOJ010000013">
    <property type="protein sequence ID" value="MBO2451647.1"/>
    <property type="molecule type" value="Genomic_DNA"/>
</dbReference>
<keyword evidence="3" id="KW-1185">Reference proteome</keyword>
<comment type="caution">
    <text evidence="2">The sequence shown here is derived from an EMBL/GenBank/DDBJ whole genome shotgun (WGS) entry which is preliminary data.</text>
</comment>
<protein>
    <submittedName>
        <fullName evidence="2">Phosphotransferase</fullName>
    </submittedName>
</protein>
<evidence type="ECO:0000259" key="1">
    <source>
        <dbReference type="Pfam" id="PF01636"/>
    </source>
</evidence>